<dbReference type="Proteomes" id="UP000823921">
    <property type="component" value="Unassembled WGS sequence"/>
</dbReference>
<name>A0A9D2MNV3_9FIRM</name>
<reference evidence="1" key="1">
    <citation type="journal article" date="2021" name="PeerJ">
        <title>Extensive microbial diversity within the chicken gut microbiome revealed by metagenomics and culture.</title>
        <authorList>
            <person name="Gilroy R."/>
            <person name="Ravi A."/>
            <person name="Getino M."/>
            <person name="Pursley I."/>
            <person name="Horton D.L."/>
            <person name="Alikhan N.F."/>
            <person name="Baker D."/>
            <person name="Gharbi K."/>
            <person name="Hall N."/>
            <person name="Watson M."/>
            <person name="Adriaenssens E.M."/>
            <person name="Foster-Nyarko E."/>
            <person name="Jarju S."/>
            <person name="Secka A."/>
            <person name="Antonio M."/>
            <person name="Oren A."/>
            <person name="Chaudhuri R.R."/>
            <person name="La Ragione R."/>
            <person name="Hildebrand F."/>
            <person name="Pallen M.J."/>
        </authorList>
    </citation>
    <scope>NUCLEOTIDE SEQUENCE</scope>
    <source>
        <strain evidence="1">CHK192-8294</strain>
    </source>
</reference>
<dbReference type="EMBL" id="DWXO01000084">
    <property type="protein sequence ID" value="HJB81103.1"/>
    <property type="molecule type" value="Genomic_DNA"/>
</dbReference>
<dbReference type="AlphaFoldDB" id="A0A9D2MNV3"/>
<sequence length="60" mass="6808">MVDMSKVKVTNIMADGSICEDLSTYLETHTLPDDVLRMILGFIRDGRAIREQRERGASHD</sequence>
<accession>A0A9D2MNV3</accession>
<protein>
    <submittedName>
        <fullName evidence="1">Uncharacterized protein</fullName>
    </submittedName>
</protein>
<evidence type="ECO:0000313" key="1">
    <source>
        <dbReference type="EMBL" id="HJB81103.1"/>
    </source>
</evidence>
<reference evidence="1" key="2">
    <citation type="submission" date="2021-04" db="EMBL/GenBank/DDBJ databases">
        <authorList>
            <person name="Gilroy R."/>
        </authorList>
    </citation>
    <scope>NUCLEOTIDE SEQUENCE</scope>
    <source>
        <strain evidence="1">CHK192-8294</strain>
    </source>
</reference>
<evidence type="ECO:0000313" key="2">
    <source>
        <dbReference type="Proteomes" id="UP000823921"/>
    </source>
</evidence>
<organism evidence="1 2">
    <name type="scientific">Candidatus Flavonifractor intestinigallinarum</name>
    <dbReference type="NCBI Taxonomy" id="2838586"/>
    <lineage>
        <taxon>Bacteria</taxon>
        <taxon>Bacillati</taxon>
        <taxon>Bacillota</taxon>
        <taxon>Clostridia</taxon>
        <taxon>Eubacteriales</taxon>
        <taxon>Oscillospiraceae</taxon>
        <taxon>Flavonifractor</taxon>
    </lineage>
</organism>
<dbReference type="NCBIfam" id="NF047423">
    <property type="entry name" value="BOW99_gp33_fam"/>
    <property type="match status" value="1"/>
</dbReference>
<proteinExistence type="predicted"/>
<comment type="caution">
    <text evidence="1">The sequence shown here is derived from an EMBL/GenBank/DDBJ whole genome shotgun (WGS) entry which is preliminary data.</text>
</comment>
<gene>
    <name evidence="1" type="ORF">H9712_08955</name>
</gene>
<dbReference type="InterPro" id="IPR059211">
    <property type="entry name" value="BOW99_gp33-like"/>
</dbReference>